<dbReference type="PROSITE" id="PS51354">
    <property type="entry name" value="GLUTAREDOXIN_2"/>
    <property type="match status" value="1"/>
</dbReference>
<dbReference type="CDD" id="cd03418">
    <property type="entry name" value="GRX_GRXb_1_3_like"/>
    <property type="match status" value="1"/>
</dbReference>
<protein>
    <recommendedName>
        <fullName evidence="7">Glutaredoxin</fullName>
    </recommendedName>
</protein>
<name>A0ABV2KN97_9HYPH</name>
<dbReference type="SUPFAM" id="SSF52833">
    <property type="entry name" value="Thioredoxin-like"/>
    <property type="match status" value="1"/>
</dbReference>
<dbReference type="PANTHER" id="PTHR46679:SF1">
    <property type="entry name" value="GLUTAREDOXIN-2, MITOCHONDRIAL"/>
    <property type="match status" value="1"/>
</dbReference>
<dbReference type="PANTHER" id="PTHR46679">
    <property type="match status" value="1"/>
</dbReference>
<keyword evidence="6 7" id="KW-0676">Redox-active center</keyword>
<dbReference type="Pfam" id="PF00462">
    <property type="entry name" value="Glutaredoxin"/>
    <property type="match status" value="1"/>
</dbReference>
<evidence type="ECO:0000256" key="5">
    <source>
        <dbReference type="ARBA" id="ARBA00023157"/>
    </source>
</evidence>
<evidence type="ECO:0000313" key="9">
    <source>
        <dbReference type="EMBL" id="MET3662561.1"/>
    </source>
</evidence>
<dbReference type="PRINTS" id="PR00160">
    <property type="entry name" value="GLUTAREDOXIN"/>
</dbReference>
<keyword evidence="3 7" id="KW-0813">Transport</keyword>
<comment type="similarity">
    <text evidence="2 7">Belongs to the glutaredoxin family.</text>
</comment>
<keyword evidence="7" id="KW-0963">Cytoplasm</keyword>
<dbReference type="EMBL" id="JBEPMN010000012">
    <property type="protein sequence ID" value="MET3662561.1"/>
    <property type="molecule type" value="Genomic_DNA"/>
</dbReference>
<sequence>MVDVNIYTRAMCGYCTAAKRLLERKGVAYNEHDASFSPTVRQEMIARTNGRTTFPQIFIGSTHVGGCDDLHALEAAGKLDALLAQGV</sequence>
<organism evidence="9 10">
    <name type="scientific">Aquamicrobium ahrensii</name>
    <dbReference type="NCBI Taxonomy" id="469551"/>
    <lineage>
        <taxon>Bacteria</taxon>
        <taxon>Pseudomonadati</taxon>
        <taxon>Pseudomonadota</taxon>
        <taxon>Alphaproteobacteria</taxon>
        <taxon>Hyphomicrobiales</taxon>
        <taxon>Phyllobacteriaceae</taxon>
        <taxon>Aquamicrobium</taxon>
    </lineage>
</organism>
<keyword evidence="10" id="KW-1185">Reference proteome</keyword>
<evidence type="ECO:0000256" key="1">
    <source>
        <dbReference type="ARBA" id="ARBA00002549"/>
    </source>
</evidence>
<evidence type="ECO:0000256" key="4">
    <source>
        <dbReference type="ARBA" id="ARBA00022982"/>
    </source>
</evidence>
<dbReference type="InterPro" id="IPR036249">
    <property type="entry name" value="Thioredoxin-like_sf"/>
</dbReference>
<dbReference type="Gene3D" id="3.40.30.10">
    <property type="entry name" value="Glutaredoxin"/>
    <property type="match status" value="1"/>
</dbReference>
<evidence type="ECO:0000259" key="8">
    <source>
        <dbReference type="Pfam" id="PF00462"/>
    </source>
</evidence>
<comment type="caution">
    <text evidence="9">The sequence shown here is derived from an EMBL/GenBank/DDBJ whole genome shotgun (WGS) entry which is preliminary data.</text>
</comment>
<accession>A0ABV2KN97</accession>
<feature type="domain" description="Glutaredoxin" evidence="8">
    <location>
        <begin position="4"/>
        <end position="64"/>
    </location>
</feature>
<dbReference type="RefSeq" id="WP_354152412.1">
    <property type="nucleotide sequence ID" value="NZ_JBEPMN010000012.1"/>
</dbReference>
<reference evidence="9 10" key="1">
    <citation type="submission" date="2024-06" db="EMBL/GenBank/DDBJ databases">
        <title>Genomic Encyclopedia of Type Strains, Phase IV (KMG-IV): sequencing the most valuable type-strain genomes for metagenomic binning, comparative biology and taxonomic classification.</title>
        <authorList>
            <person name="Goeker M."/>
        </authorList>
    </citation>
    <scope>NUCLEOTIDE SEQUENCE [LARGE SCALE GENOMIC DNA]</scope>
    <source>
        <strain evidence="9 10">DSM 19730</strain>
    </source>
</reference>
<dbReference type="InterPro" id="IPR011900">
    <property type="entry name" value="GRX_bact"/>
</dbReference>
<proteinExistence type="inferred from homology"/>
<keyword evidence="4 7" id="KW-0249">Electron transport</keyword>
<evidence type="ECO:0000313" key="10">
    <source>
        <dbReference type="Proteomes" id="UP001549143"/>
    </source>
</evidence>
<evidence type="ECO:0000256" key="3">
    <source>
        <dbReference type="ARBA" id="ARBA00022448"/>
    </source>
</evidence>
<keyword evidence="5" id="KW-1015">Disulfide bond</keyword>
<comment type="function">
    <text evidence="1 7">Has a glutathione-disulfide oxidoreductase activity in the presence of NADPH and glutathione reductase. Reduces low molecular weight disulfides and proteins.</text>
</comment>
<dbReference type="NCBIfam" id="TIGR02181">
    <property type="entry name" value="GRX_bact"/>
    <property type="match status" value="1"/>
</dbReference>
<evidence type="ECO:0000256" key="7">
    <source>
        <dbReference type="RuleBase" id="RU364065"/>
    </source>
</evidence>
<dbReference type="InterPro" id="IPR002109">
    <property type="entry name" value="Glutaredoxin"/>
</dbReference>
<dbReference type="InterPro" id="IPR014025">
    <property type="entry name" value="Glutaredoxin_subgr"/>
</dbReference>
<evidence type="ECO:0000256" key="6">
    <source>
        <dbReference type="ARBA" id="ARBA00023284"/>
    </source>
</evidence>
<dbReference type="Proteomes" id="UP001549143">
    <property type="component" value="Unassembled WGS sequence"/>
</dbReference>
<evidence type="ECO:0000256" key="2">
    <source>
        <dbReference type="ARBA" id="ARBA00007787"/>
    </source>
</evidence>
<gene>
    <name evidence="9" type="ORF">ABID44_002899</name>
</gene>